<dbReference type="InterPro" id="IPR031343">
    <property type="entry name" value="DUF5105"/>
</dbReference>
<sequence length="346" mass="38377">MSKKVIFVVLVFFAIIAAGCSNKGETESASTSSAGKSKTIEASIENATYMLVNNDNGTSEGETGTLAIDIKVKNVTDSEVNVSPSRSIKLYDEDQELDADSDATYELESADGEIGANKSKDLKVAFTVEKDKKYELAIRPTSMGGEDEEAKLELDTSKYNESFETLEDPAKALTAYIETIYLDVDNADYEKLVSADKAALQDEGKKGFKENINTVFYEGVPDKHLDKFYNGFKSALAEKAEMQTSTLENVNGKAVVSIEYSALPLNDLSEMVREYQQEYLDNKEYDREKANEYALSKFDAMVNKLEIKSGNDMKIKMLQEDGKWTIDTSDYNSEDIVDTFAAGKVY</sequence>
<organism evidence="5 6">
    <name type="scientific">Virgibacillus halodenitrificans</name>
    <name type="common">Bacillus halodenitrificans</name>
    <dbReference type="NCBI Taxonomy" id="1482"/>
    <lineage>
        <taxon>Bacteria</taxon>
        <taxon>Bacillati</taxon>
        <taxon>Bacillota</taxon>
        <taxon>Bacilli</taxon>
        <taxon>Bacillales</taxon>
        <taxon>Bacillaceae</taxon>
        <taxon>Virgibacillus</taxon>
    </lineage>
</organism>
<dbReference type="Pfam" id="PF11611">
    <property type="entry name" value="DUF4352"/>
    <property type="match status" value="1"/>
</dbReference>
<keyword evidence="1 2" id="KW-0732">Signal</keyword>
<dbReference type="EMBL" id="CP017962">
    <property type="protein sequence ID" value="APC47549.1"/>
    <property type="molecule type" value="Genomic_DNA"/>
</dbReference>
<gene>
    <name evidence="5" type="ORF">BME96_04910</name>
</gene>
<evidence type="ECO:0000313" key="6">
    <source>
        <dbReference type="Proteomes" id="UP000182945"/>
    </source>
</evidence>
<evidence type="ECO:0000259" key="4">
    <source>
        <dbReference type="Pfam" id="PF17118"/>
    </source>
</evidence>
<reference evidence="5 6" key="1">
    <citation type="submission" date="2016-11" db="EMBL/GenBank/DDBJ databases">
        <title>Complete genome sequencing of Virgibacillus halodenitrificans PDB-F2.</title>
        <authorList>
            <person name="Sun Z."/>
            <person name="Zhou Y."/>
            <person name="Li H."/>
        </authorList>
    </citation>
    <scope>NUCLEOTIDE SEQUENCE [LARGE SCALE GENOMIC DNA]</scope>
    <source>
        <strain evidence="5 6">PDB-F2</strain>
    </source>
</reference>
<feature type="domain" description="DUF4352" evidence="3">
    <location>
        <begin position="61"/>
        <end position="145"/>
    </location>
</feature>
<dbReference type="PROSITE" id="PS51257">
    <property type="entry name" value="PROKAR_LIPOPROTEIN"/>
    <property type="match status" value="1"/>
</dbReference>
<dbReference type="InterPro" id="IPR029050">
    <property type="entry name" value="Immunoprotect_excell_Ig-like"/>
</dbReference>
<dbReference type="GeneID" id="71513726"/>
<accession>A0AAC9J0V7</accession>
<proteinExistence type="predicted"/>
<feature type="chain" id="PRO_5041951229" description="DUF5105 domain-containing protein" evidence="2">
    <location>
        <begin position="24"/>
        <end position="346"/>
    </location>
</feature>
<evidence type="ECO:0000256" key="1">
    <source>
        <dbReference type="ARBA" id="ARBA00022729"/>
    </source>
</evidence>
<protein>
    <recommendedName>
        <fullName evidence="7">DUF5105 domain-containing protein</fullName>
    </recommendedName>
</protein>
<feature type="signal peptide" evidence="2">
    <location>
        <begin position="1"/>
        <end position="23"/>
    </location>
</feature>
<dbReference type="Pfam" id="PF17118">
    <property type="entry name" value="DUF5105"/>
    <property type="match status" value="1"/>
</dbReference>
<name>A0AAC9J0V7_VIRHA</name>
<evidence type="ECO:0008006" key="7">
    <source>
        <dbReference type="Google" id="ProtNLM"/>
    </source>
</evidence>
<dbReference type="AlphaFoldDB" id="A0AAC9J0V7"/>
<dbReference type="InterPro" id="IPR029051">
    <property type="entry name" value="DUF4352"/>
</dbReference>
<feature type="domain" description="DUF5105" evidence="4">
    <location>
        <begin position="161"/>
        <end position="340"/>
    </location>
</feature>
<evidence type="ECO:0000313" key="5">
    <source>
        <dbReference type="EMBL" id="APC47549.1"/>
    </source>
</evidence>
<evidence type="ECO:0000256" key="2">
    <source>
        <dbReference type="SAM" id="SignalP"/>
    </source>
</evidence>
<dbReference type="Gene3D" id="2.60.40.1240">
    <property type="match status" value="1"/>
</dbReference>
<dbReference type="Proteomes" id="UP000182945">
    <property type="component" value="Chromosome"/>
</dbReference>
<dbReference type="KEGG" id="vhl:BME96_04910"/>
<dbReference type="RefSeq" id="WP_071648470.1">
    <property type="nucleotide sequence ID" value="NZ_CP017962.1"/>
</dbReference>
<evidence type="ECO:0000259" key="3">
    <source>
        <dbReference type="Pfam" id="PF11611"/>
    </source>
</evidence>